<organism evidence="4 5">
    <name type="scientific">Rhizoctonia solani</name>
    <dbReference type="NCBI Taxonomy" id="456999"/>
    <lineage>
        <taxon>Eukaryota</taxon>
        <taxon>Fungi</taxon>
        <taxon>Dikarya</taxon>
        <taxon>Basidiomycota</taxon>
        <taxon>Agaricomycotina</taxon>
        <taxon>Agaricomycetes</taxon>
        <taxon>Cantharellales</taxon>
        <taxon>Ceratobasidiaceae</taxon>
        <taxon>Rhizoctonia</taxon>
    </lineage>
</organism>
<evidence type="ECO:0000256" key="1">
    <source>
        <dbReference type="ARBA" id="ARBA00004123"/>
    </source>
</evidence>
<dbReference type="GO" id="GO:0000981">
    <property type="term" value="F:DNA-binding transcription factor activity, RNA polymerase II-specific"/>
    <property type="evidence" value="ECO:0007669"/>
    <property type="project" value="InterPro"/>
</dbReference>
<evidence type="ECO:0000313" key="4">
    <source>
        <dbReference type="EMBL" id="CAE6419077.1"/>
    </source>
</evidence>
<dbReference type="InterPro" id="IPR001138">
    <property type="entry name" value="Zn2Cys6_DnaBD"/>
</dbReference>
<sequence length="591" mass="66983">MDSARQRSRKGCLTCRQKRKKCDEIKPICGRCENGDDCIWPASQPSSRAASRSFRLPRIQPGPPMDLKPTNISVPTETTHFSVLGEHRSIPDEYPHELTAEYLNMLSEAANINSFHDFVPYPFIDFATAALNTWDPPLELGILLPASTPSTFGIQEHLPGSTYRSTLPTLNPFTLAYTQDEPDHALDEDEEDVFKITEWLPGVLRSPDLYLFLELPNQNRVQWSSAINSYFTFFVRYSYDPRNLPTHINYFAARHHRLESVRLAVLATSLLFYSFLNPGLPQAPLRNHANELINAAATALQSEESQPNTTSDAQLAGISELLGFYYYIGDLGGYIRCIEQALPIVRKLVGTRPISIHKLYGSETLDIRLFAWCDVFSAMATSRPARLVYDCNVDVLLQRNQAGPDNPFLDNGLEWMSGLPDAFLLLTIQILNLKHASMSPIERIARAATIEEALRGWKVWPSGIANSVMKVQRMSAQEIWRHFTILYLYQAVHKATPSQEVVQQSVKQIIKLASTLRPGRNPDCVLYIPYFLAGTFAISAKDRWFFRDRLMRCGVDAYMKTLVDALEEVWKGSPIDKYIDWTSRSPPLVIF</sequence>
<dbReference type="InterPro" id="IPR021858">
    <property type="entry name" value="Fun_TF"/>
</dbReference>
<reference evidence="4" key="1">
    <citation type="submission" date="2021-01" db="EMBL/GenBank/DDBJ databases">
        <authorList>
            <person name="Kaushik A."/>
        </authorList>
    </citation>
    <scope>NUCLEOTIDE SEQUENCE</scope>
    <source>
        <strain evidence="4">AG3-T5</strain>
    </source>
</reference>
<dbReference type="PANTHER" id="PTHR37534:SF46">
    <property type="entry name" value="ZN(II)2CYS6 TRANSCRIPTION FACTOR (EUROFUNG)"/>
    <property type="match status" value="1"/>
</dbReference>
<feature type="domain" description="Zn(2)-C6 fungal-type" evidence="3">
    <location>
        <begin position="11"/>
        <end position="40"/>
    </location>
</feature>
<evidence type="ECO:0000259" key="3">
    <source>
        <dbReference type="PROSITE" id="PS50048"/>
    </source>
</evidence>
<dbReference type="Proteomes" id="UP000663841">
    <property type="component" value="Unassembled WGS sequence"/>
</dbReference>
<comment type="subcellular location">
    <subcellularLocation>
        <location evidence="1">Nucleus</location>
    </subcellularLocation>
</comment>
<dbReference type="CDD" id="cd00067">
    <property type="entry name" value="GAL4"/>
    <property type="match status" value="1"/>
</dbReference>
<protein>
    <recommendedName>
        <fullName evidence="3">Zn(2)-C6 fungal-type domain-containing protein</fullName>
    </recommendedName>
</protein>
<gene>
    <name evidence="4" type="ORF">RDB_LOCUS40571</name>
</gene>
<dbReference type="GO" id="GO:0005634">
    <property type="term" value="C:nucleus"/>
    <property type="evidence" value="ECO:0007669"/>
    <property type="project" value="UniProtKB-SubCell"/>
</dbReference>
<name>A0A8H3ACN9_9AGAM</name>
<dbReference type="InterPro" id="IPR036864">
    <property type="entry name" value="Zn2-C6_fun-type_DNA-bd_sf"/>
</dbReference>
<keyword evidence="2" id="KW-0539">Nucleus</keyword>
<dbReference type="Pfam" id="PF00172">
    <property type="entry name" value="Zn_clus"/>
    <property type="match status" value="1"/>
</dbReference>
<evidence type="ECO:0000256" key="2">
    <source>
        <dbReference type="ARBA" id="ARBA00023242"/>
    </source>
</evidence>
<dbReference type="SMART" id="SM00066">
    <property type="entry name" value="GAL4"/>
    <property type="match status" value="1"/>
</dbReference>
<evidence type="ECO:0000313" key="5">
    <source>
        <dbReference type="Proteomes" id="UP000663841"/>
    </source>
</evidence>
<dbReference type="GO" id="GO:0008270">
    <property type="term" value="F:zinc ion binding"/>
    <property type="evidence" value="ECO:0007669"/>
    <property type="project" value="InterPro"/>
</dbReference>
<proteinExistence type="predicted"/>
<dbReference type="Pfam" id="PF11951">
    <property type="entry name" value="Fungal_trans_2"/>
    <property type="match status" value="1"/>
</dbReference>
<dbReference type="PROSITE" id="PS50048">
    <property type="entry name" value="ZN2_CY6_FUNGAL_2"/>
    <property type="match status" value="1"/>
</dbReference>
<accession>A0A8H3ACN9</accession>
<dbReference type="SUPFAM" id="SSF57701">
    <property type="entry name" value="Zn2/Cys6 DNA-binding domain"/>
    <property type="match status" value="1"/>
</dbReference>
<dbReference type="AlphaFoldDB" id="A0A8H3ACN9"/>
<dbReference type="Gene3D" id="4.10.240.10">
    <property type="entry name" value="Zn(2)-C6 fungal-type DNA-binding domain"/>
    <property type="match status" value="1"/>
</dbReference>
<comment type="caution">
    <text evidence="4">The sequence shown here is derived from an EMBL/GenBank/DDBJ whole genome shotgun (WGS) entry which is preliminary data.</text>
</comment>
<dbReference type="PANTHER" id="PTHR37534">
    <property type="entry name" value="TRANSCRIPTIONAL ACTIVATOR PROTEIN UGA3"/>
    <property type="match status" value="1"/>
</dbReference>
<dbReference type="EMBL" id="CAJMWW010000072">
    <property type="protein sequence ID" value="CAE6419077.1"/>
    <property type="molecule type" value="Genomic_DNA"/>
</dbReference>